<evidence type="ECO:0000313" key="5">
    <source>
        <dbReference type="Proteomes" id="UP001347796"/>
    </source>
</evidence>
<protein>
    <submittedName>
        <fullName evidence="4">Uncharacterized protein</fullName>
    </submittedName>
</protein>
<feature type="repeat" description="NHL" evidence="2">
    <location>
        <begin position="809"/>
        <end position="839"/>
    </location>
</feature>
<comment type="caution">
    <text evidence="4">The sequence shown here is derived from an EMBL/GenBank/DDBJ whole genome shotgun (WGS) entry which is preliminary data.</text>
</comment>
<feature type="repeat" description="NHL" evidence="2">
    <location>
        <begin position="975"/>
        <end position="1018"/>
    </location>
</feature>
<evidence type="ECO:0000256" key="1">
    <source>
        <dbReference type="ARBA" id="ARBA00022737"/>
    </source>
</evidence>
<dbReference type="InterPro" id="IPR011042">
    <property type="entry name" value="6-blade_b-propeller_TolB-like"/>
</dbReference>
<dbReference type="Proteomes" id="UP001347796">
    <property type="component" value="Unassembled WGS sequence"/>
</dbReference>
<feature type="region of interest" description="Disordered" evidence="3">
    <location>
        <begin position="466"/>
        <end position="486"/>
    </location>
</feature>
<accession>A0AAN8Q328</accession>
<feature type="compositionally biased region" description="Polar residues" evidence="3">
    <location>
        <begin position="347"/>
        <end position="360"/>
    </location>
</feature>
<feature type="compositionally biased region" description="Low complexity" evidence="3">
    <location>
        <begin position="376"/>
        <end position="388"/>
    </location>
</feature>
<dbReference type="InterPro" id="IPR050952">
    <property type="entry name" value="TRIM-NHL_E3_ligases"/>
</dbReference>
<keyword evidence="5" id="KW-1185">Reference proteome</keyword>
<dbReference type="SUPFAM" id="SSF101898">
    <property type="entry name" value="NHL repeat"/>
    <property type="match status" value="1"/>
</dbReference>
<gene>
    <name evidence="4" type="ORF">SNE40_007951</name>
</gene>
<dbReference type="InterPro" id="IPR001258">
    <property type="entry name" value="NHL_repeat"/>
</dbReference>
<dbReference type="EMBL" id="JAZGQO010000006">
    <property type="protein sequence ID" value="KAK6185801.1"/>
    <property type="molecule type" value="Genomic_DNA"/>
</dbReference>
<organism evidence="4 5">
    <name type="scientific">Patella caerulea</name>
    <name type="common">Rayed Mediterranean limpet</name>
    <dbReference type="NCBI Taxonomy" id="87958"/>
    <lineage>
        <taxon>Eukaryota</taxon>
        <taxon>Metazoa</taxon>
        <taxon>Spiralia</taxon>
        <taxon>Lophotrochozoa</taxon>
        <taxon>Mollusca</taxon>
        <taxon>Gastropoda</taxon>
        <taxon>Patellogastropoda</taxon>
        <taxon>Patelloidea</taxon>
        <taxon>Patellidae</taxon>
        <taxon>Patella</taxon>
    </lineage>
</organism>
<dbReference type="AlphaFoldDB" id="A0AAN8Q328"/>
<dbReference type="Pfam" id="PF01436">
    <property type="entry name" value="NHL"/>
    <property type="match status" value="1"/>
</dbReference>
<evidence type="ECO:0000256" key="2">
    <source>
        <dbReference type="PROSITE-ProRule" id="PRU00504"/>
    </source>
</evidence>
<dbReference type="CDD" id="cd05819">
    <property type="entry name" value="NHL"/>
    <property type="match status" value="1"/>
</dbReference>
<dbReference type="GO" id="GO:0000209">
    <property type="term" value="P:protein polyubiquitination"/>
    <property type="evidence" value="ECO:0007669"/>
    <property type="project" value="TreeGrafter"/>
</dbReference>
<dbReference type="GO" id="GO:0061630">
    <property type="term" value="F:ubiquitin protein ligase activity"/>
    <property type="evidence" value="ECO:0007669"/>
    <property type="project" value="TreeGrafter"/>
</dbReference>
<reference evidence="4 5" key="1">
    <citation type="submission" date="2024-01" db="EMBL/GenBank/DDBJ databases">
        <title>The genome of the rayed Mediterranean limpet Patella caerulea (Linnaeus, 1758).</title>
        <authorList>
            <person name="Anh-Thu Weber A."/>
            <person name="Halstead-Nussloch G."/>
        </authorList>
    </citation>
    <scope>NUCLEOTIDE SEQUENCE [LARGE SCALE GENOMIC DNA]</scope>
    <source>
        <strain evidence="4">AATW-2023a</strain>
        <tissue evidence="4">Whole specimen</tissue>
    </source>
</reference>
<evidence type="ECO:0000313" key="4">
    <source>
        <dbReference type="EMBL" id="KAK6185801.1"/>
    </source>
</evidence>
<feature type="region of interest" description="Disordered" evidence="3">
    <location>
        <begin position="347"/>
        <end position="438"/>
    </location>
</feature>
<dbReference type="PANTHER" id="PTHR24104">
    <property type="entry name" value="E3 UBIQUITIN-PROTEIN LIGASE NHLRC1-RELATED"/>
    <property type="match status" value="1"/>
</dbReference>
<dbReference type="Gene3D" id="2.120.10.30">
    <property type="entry name" value="TolB, C-terminal domain"/>
    <property type="match status" value="2"/>
</dbReference>
<keyword evidence="1" id="KW-0677">Repeat</keyword>
<name>A0AAN8Q328_PATCE</name>
<dbReference type="PROSITE" id="PS51125">
    <property type="entry name" value="NHL"/>
    <property type="match status" value="2"/>
</dbReference>
<feature type="compositionally biased region" description="Basic and acidic residues" evidence="3">
    <location>
        <begin position="391"/>
        <end position="410"/>
    </location>
</feature>
<dbReference type="GO" id="GO:0043161">
    <property type="term" value="P:proteasome-mediated ubiquitin-dependent protein catabolic process"/>
    <property type="evidence" value="ECO:0007669"/>
    <property type="project" value="TreeGrafter"/>
</dbReference>
<sequence>MSGEDKREALRDHLKSGYKKINLLNAKTRKVKAAQGFVMMKRDKIIREMEETLSNLYKGIEQMKTKFEKDLNYVVEEKIAELDSEFEEIQEDICMLMEICVESEKTLKMGNEDLLHKHSSALVSSFNMLFESDECSVVDYDQMIVMDFKANKLTELLSRKGLGYIVTSEGEQYPPPSDNLVDVATQVNGVVKHTDATTQTFTMNFNQNIIRPPLIQNPYTYINPNSMYMARQNYTPYIPAGGNYYTGQSMMSPLNHPLNMNSSNLGRNRMMKPTFPLPMYCPPVPAQTEKLQPTEVEVNPTFPLPDQTEKLQQTEIKTNNIPVTRDYMADIQKLSSGDRYRPLFSTDLSNGNFTSPSKQTEAFRPTADSQRERCPSTSSTTSNHSITTDVVKPKATKEEKALSQYEESRSKRPPRLPGAKTVDRLMNSGVVTGKVKLPPSSSSLIEEDKKCIKSRAFSVRFSPTSISCSMPETGDNPANSSSADSLSQNIQELKDLQSSCPEPISTSTPFSCSNINNNAVVPKHTRYDSANCDSKPVVLNLADASKTITFNGECDANQNIVKSIKSEVNSPPCFNDKHSQISDINLPNKGANESWDEELVSINEEMVSVKIENISKSPITVNYSNNSDQHMDKSRFISGNDSGISQDIHSTGTSNPGEAWDQEIEMGKSNTEDFNKAFNLEDITPSKPKENKGFGSSRSQICVKSETGPSKSINLMQFKSLFEKHIESNDSVPKSGHNVGNGASYHVDCSEKAKSETSLWKPRDEKKTTPQPSTNFCIYTQHKNSKEITASLLYKMGQPGQGASFTDILNFPIGVTVNSKKHIIVNDTSNHVVKIFRQDSLISVMGLGDVQMQRPSAVVVNKTDDVFVKDNCAIHVFDSNGKFKYTFGKDKLKQPYGLVMTEDETLLVLDIQRPLPCLYEFHQDGKMVACYPYQPLAQSQPMSKCRFMAYYAGNLLVSDLGRSTMYLTNRKGELITQFSRYGRAGGEFNEPSGVTVDSDGHWIVADSKNHRLQVFKSNGDFLSVIKFKEPIIRPSDIHLTEDGTLIVTDFLAHMVKVFTLEKS</sequence>
<proteinExistence type="predicted"/>
<dbReference type="PANTHER" id="PTHR24104:SF48">
    <property type="entry name" value="PROTEIN WECH"/>
    <property type="match status" value="1"/>
</dbReference>
<evidence type="ECO:0000256" key="3">
    <source>
        <dbReference type="SAM" id="MobiDB-lite"/>
    </source>
</evidence>